<dbReference type="Gene3D" id="3.30.450.150">
    <property type="entry name" value="Haem-degrading domain"/>
    <property type="match status" value="1"/>
</dbReference>
<evidence type="ECO:0000256" key="12">
    <source>
        <dbReference type="ARBA" id="ARBA00048555"/>
    </source>
</evidence>
<dbReference type="InterPro" id="IPR009221">
    <property type="entry name" value="PduO"/>
</dbReference>
<dbReference type="STRING" id="1121432.SAMN02745219_01030"/>
<evidence type="ECO:0000256" key="11">
    <source>
        <dbReference type="ARBA" id="ARBA00033354"/>
    </source>
</evidence>
<dbReference type="Gene3D" id="1.20.1200.10">
    <property type="entry name" value="Cobalamin adenosyltransferase-like"/>
    <property type="match status" value="1"/>
</dbReference>
<evidence type="ECO:0000256" key="7">
    <source>
        <dbReference type="ARBA" id="ARBA00022741"/>
    </source>
</evidence>
<reference evidence="16" key="1">
    <citation type="submission" date="2016-11" db="EMBL/GenBank/DDBJ databases">
        <authorList>
            <person name="Varghese N."/>
            <person name="Submissions S."/>
        </authorList>
    </citation>
    <scope>NUCLEOTIDE SEQUENCE [LARGE SCALE GENOMIC DNA]</scope>
    <source>
        <strain evidence="16">DSM 16057</strain>
    </source>
</reference>
<keyword evidence="16" id="KW-1185">Reference proteome</keyword>
<comment type="catalytic activity">
    <reaction evidence="13">
        <text>2 cob(II)alamin + reduced [electron-transfer flavoprotein] + 2 ATP = 2 adenosylcob(III)alamin + 2 triphosphate + oxidized [electron-transfer flavoprotein] + 3 H(+)</text>
        <dbReference type="Rhea" id="RHEA:28671"/>
        <dbReference type="Rhea" id="RHEA-COMP:10685"/>
        <dbReference type="Rhea" id="RHEA-COMP:10686"/>
        <dbReference type="ChEBI" id="CHEBI:15378"/>
        <dbReference type="ChEBI" id="CHEBI:16304"/>
        <dbReference type="ChEBI" id="CHEBI:18036"/>
        <dbReference type="ChEBI" id="CHEBI:18408"/>
        <dbReference type="ChEBI" id="CHEBI:30616"/>
        <dbReference type="ChEBI" id="CHEBI:57692"/>
        <dbReference type="ChEBI" id="CHEBI:58307"/>
        <dbReference type="EC" id="2.5.1.17"/>
    </reaction>
</comment>
<evidence type="ECO:0000256" key="5">
    <source>
        <dbReference type="ARBA" id="ARBA00022573"/>
    </source>
</evidence>
<dbReference type="SUPFAM" id="SSF143744">
    <property type="entry name" value="GlcG-like"/>
    <property type="match status" value="1"/>
</dbReference>
<dbReference type="InterPro" id="IPR038084">
    <property type="entry name" value="PduO/GlcC-like_sf"/>
</dbReference>
<dbReference type="GO" id="GO:0005524">
    <property type="term" value="F:ATP binding"/>
    <property type="evidence" value="ECO:0007669"/>
    <property type="project" value="UniProtKB-KW"/>
</dbReference>
<evidence type="ECO:0000256" key="9">
    <source>
        <dbReference type="ARBA" id="ARBA00031529"/>
    </source>
</evidence>
<gene>
    <name evidence="15" type="ORF">SAMN02745219_01030</name>
</gene>
<keyword evidence="6 15" id="KW-0808">Transferase</keyword>
<dbReference type="Proteomes" id="UP000184529">
    <property type="component" value="Unassembled WGS sequence"/>
</dbReference>
<dbReference type="Pfam" id="PF01923">
    <property type="entry name" value="Cob_adeno_trans"/>
    <property type="match status" value="1"/>
</dbReference>
<dbReference type="PIRSF" id="PIRSF036411">
    <property type="entry name" value="ATR_PduO"/>
    <property type="match status" value="1"/>
</dbReference>
<proteinExistence type="inferred from homology"/>
<dbReference type="EMBL" id="FQZM01000011">
    <property type="protein sequence ID" value="SHI77613.1"/>
    <property type="molecule type" value="Genomic_DNA"/>
</dbReference>
<evidence type="ECO:0000313" key="16">
    <source>
        <dbReference type="Proteomes" id="UP000184529"/>
    </source>
</evidence>
<dbReference type="Pfam" id="PF03928">
    <property type="entry name" value="HbpS-like"/>
    <property type="match status" value="1"/>
</dbReference>
<dbReference type="RefSeq" id="WP_242656233.1">
    <property type="nucleotide sequence ID" value="NZ_FQZM01000011.1"/>
</dbReference>
<evidence type="ECO:0000259" key="14">
    <source>
        <dbReference type="Pfam" id="PF01923"/>
    </source>
</evidence>
<dbReference type="InterPro" id="IPR036451">
    <property type="entry name" value="CblAdoTrfase-like_sf"/>
</dbReference>
<evidence type="ECO:0000256" key="2">
    <source>
        <dbReference type="ARBA" id="ARBA00007487"/>
    </source>
</evidence>
<evidence type="ECO:0000256" key="4">
    <source>
        <dbReference type="ARBA" id="ARBA00020963"/>
    </source>
</evidence>
<dbReference type="EC" id="2.5.1.17" evidence="3"/>
<dbReference type="GO" id="GO:0008817">
    <property type="term" value="F:corrinoid adenosyltransferase activity"/>
    <property type="evidence" value="ECO:0007669"/>
    <property type="project" value="UniProtKB-EC"/>
</dbReference>
<dbReference type="NCBIfam" id="TIGR00636">
    <property type="entry name" value="PduO_Nterm"/>
    <property type="match status" value="1"/>
</dbReference>
<sequence>MEKSRTLRVYTRTGDRGETSLLGGSRVNKDSLRVSAYGTVDEAGAALALARSLACCTWAQEVAARVQKELFVVCSELARPEIPAGGTRVGNEMIGRLEKDIDEGLEQIPTLRGFAVSGHVPAEAAFDLARTITRRAERLVVRLSRREAVREEIIRYLNRLSDLLFVLARVEAHEHLVKLVMTRVLEKTRGSGNVREAITLDIARQIAAAAEEKARQIGVPMVIVVADGAGNPVLLERMHGALLASLDIAAGKAYTAVALKMETEKLSVLAAPGGPLYGINTTNGGRIVPFGGGIPLYQENNIVGAIGISGGSVEQDIEVAQAGAEKWNQLQCQ</sequence>
<evidence type="ECO:0000256" key="13">
    <source>
        <dbReference type="ARBA" id="ARBA00048692"/>
    </source>
</evidence>
<evidence type="ECO:0000256" key="8">
    <source>
        <dbReference type="ARBA" id="ARBA00022840"/>
    </source>
</evidence>
<keyword evidence="8" id="KW-0067">ATP-binding</keyword>
<dbReference type="InterPro" id="IPR016030">
    <property type="entry name" value="CblAdoTrfase-like"/>
</dbReference>
<name>A0A1M6DWT9_9FIRM</name>
<organism evidence="15 16">
    <name type="scientific">Desulfofundulus thermosubterraneus DSM 16057</name>
    <dbReference type="NCBI Taxonomy" id="1121432"/>
    <lineage>
        <taxon>Bacteria</taxon>
        <taxon>Bacillati</taxon>
        <taxon>Bacillota</taxon>
        <taxon>Clostridia</taxon>
        <taxon>Eubacteriales</taxon>
        <taxon>Peptococcaceae</taxon>
        <taxon>Desulfofundulus</taxon>
    </lineage>
</organism>
<keyword evidence="7" id="KW-0547">Nucleotide-binding</keyword>
<dbReference type="InterPro" id="IPR029499">
    <property type="entry name" value="PduO-typ"/>
</dbReference>
<evidence type="ECO:0000256" key="6">
    <source>
        <dbReference type="ARBA" id="ARBA00022679"/>
    </source>
</evidence>
<accession>A0A1M6DWT9</accession>
<feature type="domain" description="Cobalamin adenosyltransferase-like" evidence="14">
    <location>
        <begin position="9"/>
        <end position="170"/>
    </location>
</feature>
<dbReference type="InterPro" id="IPR005624">
    <property type="entry name" value="PduO/GlcC-like"/>
</dbReference>
<dbReference type="PANTHER" id="PTHR12213">
    <property type="entry name" value="CORRINOID ADENOSYLTRANSFERASE"/>
    <property type="match status" value="1"/>
</dbReference>
<comment type="similarity">
    <text evidence="2">Belongs to the Cob(I)alamin adenosyltransferase family.</text>
</comment>
<evidence type="ECO:0000256" key="10">
    <source>
        <dbReference type="ARBA" id="ARBA00033334"/>
    </source>
</evidence>
<dbReference type="SUPFAM" id="SSF89028">
    <property type="entry name" value="Cobalamin adenosyltransferase-like"/>
    <property type="match status" value="1"/>
</dbReference>
<comment type="catalytic activity">
    <reaction evidence="12">
        <text>2 cob(II)yrinate a,c diamide + reduced [electron-transfer flavoprotein] + 2 ATP = 2 adenosylcob(III)yrinate a,c-diamide + 2 triphosphate + oxidized [electron-transfer flavoprotein] + 3 H(+)</text>
        <dbReference type="Rhea" id="RHEA:11528"/>
        <dbReference type="Rhea" id="RHEA-COMP:10685"/>
        <dbReference type="Rhea" id="RHEA-COMP:10686"/>
        <dbReference type="ChEBI" id="CHEBI:15378"/>
        <dbReference type="ChEBI" id="CHEBI:18036"/>
        <dbReference type="ChEBI" id="CHEBI:30616"/>
        <dbReference type="ChEBI" id="CHEBI:57692"/>
        <dbReference type="ChEBI" id="CHEBI:58307"/>
        <dbReference type="ChEBI" id="CHEBI:58503"/>
        <dbReference type="ChEBI" id="CHEBI:58537"/>
        <dbReference type="EC" id="2.5.1.17"/>
    </reaction>
</comment>
<dbReference type="AlphaFoldDB" id="A0A1M6DWT9"/>
<dbReference type="PANTHER" id="PTHR12213:SF0">
    <property type="entry name" value="CORRINOID ADENOSYLTRANSFERASE MMAB"/>
    <property type="match status" value="1"/>
</dbReference>
<dbReference type="GO" id="GO:0009236">
    <property type="term" value="P:cobalamin biosynthetic process"/>
    <property type="evidence" value="ECO:0007669"/>
    <property type="project" value="UniProtKB-KW"/>
</dbReference>
<evidence type="ECO:0000256" key="1">
    <source>
        <dbReference type="ARBA" id="ARBA00005121"/>
    </source>
</evidence>
<protein>
    <recommendedName>
        <fullName evidence="4">Corrinoid adenosyltransferase</fullName>
        <ecNumber evidence="3">2.5.1.17</ecNumber>
    </recommendedName>
    <alternativeName>
        <fullName evidence="9">Cob(II)alamin adenosyltransferase</fullName>
    </alternativeName>
    <alternativeName>
        <fullName evidence="11">Cob(II)yrinic acid a,c-diamide adenosyltransferase</fullName>
    </alternativeName>
    <alternativeName>
        <fullName evidence="10">Cobinamide/cobalamin adenosyltransferase</fullName>
    </alternativeName>
</protein>
<evidence type="ECO:0000256" key="3">
    <source>
        <dbReference type="ARBA" id="ARBA00012454"/>
    </source>
</evidence>
<keyword evidence="5" id="KW-0169">Cobalamin biosynthesis</keyword>
<comment type="pathway">
    <text evidence="1">Cofactor biosynthesis; adenosylcobalamin biosynthesis; adenosylcobalamin from cob(II)yrinate a,c-diamide: step 2/7.</text>
</comment>
<evidence type="ECO:0000313" key="15">
    <source>
        <dbReference type="EMBL" id="SHI77613.1"/>
    </source>
</evidence>